<proteinExistence type="predicted"/>
<accession>A0A7I8XGH8</accession>
<dbReference type="AlphaFoldDB" id="A0A7I8XGH8"/>
<protein>
    <submittedName>
        <fullName evidence="1">(pine wood nematode) hypothetical protein</fullName>
    </submittedName>
</protein>
<name>A0A7I8XGH8_BURXY</name>
<keyword evidence="2" id="KW-1185">Reference proteome</keyword>
<gene>
    <name evidence="1" type="ORF">BXYJ_LOCUS720</name>
</gene>
<dbReference type="EMBL" id="CAJFDI010000001">
    <property type="protein sequence ID" value="CAD5208484.1"/>
    <property type="molecule type" value="Genomic_DNA"/>
</dbReference>
<dbReference type="EMBL" id="CAJFCV020000001">
    <property type="protein sequence ID" value="CAG9081681.1"/>
    <property type="molecule type" value="Genomic_DNA"/>
</dbReference>
<dbReference type="OrthoDB" id="10436879at2759"/>
<reference evidence="1" key="1">
    <citation type="submission" date="2020-09" db="EMBL/GenBank/DDBJ databases">
        <authorList>
            <person name="Kikuchi T."/>
        </authorList>
    </citation>
    <scope>NUCLEOTIDE SEQUENCE</scope>
    <source>
        <strain evidence="1">Ka4C1</strain>
    </source>
</reference>
<comment type="caution">
    <text evidence="1">The sequence shown here is derived from an EMBL/GenBank/DDBJ whole genome shotgun (WGS) entry which is preliminary data.</text>
</comment>
<organism evidence="1 2">
    <name type="scientific">Bursaphelenchus xylophilus</name>
    <name type="common">Pinewood nematode worm</name>
    <name type="synonym">Aphelenchoides xylophilus</name>
    <dbReference type="NCBI Taxonomy" id="6326"/>
    <lineage>
        <taxon>Eukaryota</taxon>
        <taxon>Metazoa</taxon>
        <taxon>Ecdysozoa</taxon>
        <taxon>Nematoda</taxon>
        <taxon>Chromadorea</taxon>
        <taxon>Rhabditida</taxon>
        <taxon>Tylenchina</taxon>
        <taxon>Tylenchomorpha</taxon>
        <taxon>Aphelenchoidea</taxon>
        <taxon>Aphelenchoididae</taxon>
        <taxon>Bursaphelenchus</taxon>
    </lineage>
</organism>
<sequence length="320" mass="37385">MKSPTDSIAFFTNSLTVSPEVHGMVSKIVRRSETVKELVKNAMESKKLRIEEARCLKQQKKDGTWTKIRWKDKVGDDDAVYRITRDPQKLLLKHRVRVVDFNGEEIGRFPTRCGKSVLNIVNDVCRQLQIEKERVLSTEIRIGNGFKRVPKDSMVNFNDVVVIIVDELERDHIRIENGEPVLPRCLSVLKLVDLLREYKHSNRGKEPRGKTINVEEFIKKLESGKRVDEAEKYLISRSVVDPLCEHCLRRGSPWRNESRLYLNNLFAPYPQLHVDEFVSPIDRNLEKDPFDNVLSNRLFVSLRHRRASLKRISKENFRNK</sequence>
<evidence type="ECO:0000313" key="2">
    <source>
        <dbReference type="Proteomes" id="UP000659654"/>
    </source>
</evidence>
<dbReference type="Proteomes" id="UP000582659">
    <property type="component" value="Unassembled WGS sequence"/>
</dbReference>
<evidence type="ECO:0000313" key="1">
    <source>
        <dbReference type="EMBL" id="CAD5208484.1"/>
    </source>
</evidence>
<dbReference type="Proteomes" id="UP000659654">
    <property type="component" value="Unassembled WGS sequence"/>
</dbReference>